<dbReference type="PANTHER" id="PTHR30213">
    <property type="entry name" value="INNER MEMBRANE PROTEIN YHJD"/>
    <property type="match status" value="1"/>
</dbReference>
<accession>A0ABM6M7J8</accession>
<feature type="transmembrane region" description="Helical" evidence="6">
    <location>
        <begin position="104"/>
        <end position="122"/>
    </location>
</feature>
<feature type="transmembrane region" description="Helical" evidence="6">
    <location>
        <begin position="255"/>
        <end position="277"/>
    </location>
</feature>
<evidence type="ECO:0000256" key="6">
    <source>
        <dbReference type="SAM" id="Phobius"/>
    </source>
</evidence>
<evidence type="ECO:0000313" key="8">
    <source>
        <dbReference type="Proteomes" id="UP000258016"/>
    </source>
</evidence>
<dbReference type="RefSeq" id="WP_069049575.1">
    <property type="nucleotide sequence ID" value="NZ_CP020083.1"/>
</dbReference>
<keyword evidence="5 6" id="KW-0472">Membrane</keyword>
<evidence type="ECO:0000256" key="4">
    <source>
        <dbReference type="ARBA" id="ARBA00022989"/>
    </source>
</evidence>
<feature type="transmembrane region" description="Helical" evidence="6">
    <location>
        <begin position="143"/>
        <end position="166"/>
    </location>
</feature>
<evidence type="ECO:0000313" key="7">
    <source>
        <dbReference type="EMBL" id="ASR51935.1"/>
    </source>
</evidence>
<keyword evidence="4 6" id="KW-1133">Transmembrane helix</keyword>
<reference evidence="7 8" key="1">
    <citation type="submission" date="2017-03" db="EMBL/GenBank/DDBJ databases">
        <title>Complete genome sequence of Blastomonas fulva degrading microcsystin LR.</title>
        <authorList>
            <person name="Lee H.-g."/>
            <person name="Jin L."/>
            <person name="oh H.-M."/>
        </authorList>
    </citation>
    <scope>NUCLEOTIDE SEQUENCE [LARGE SCALE GENOMIC DNA]</scope>
    <source>
        <strain evidence="7 8">T2</strain>
    </source>
</reference>
<protein>
    <submittedName>
        <fullName evidence="7">Ribonuclease BN</fullName>
    </submittedName>
</protein>
<evidence type="ECO:0000256" key="5">
    <source>
        <dbReference type="ARBA" id="ARBA00023136"/>
    </source>
</evidence>
<dbReference type="GeneID" id="303486114"/>
<feature type="transmembrane region" description="Helical" evidence="6">
    <location>
        <begin position="221"/>
        <end position="243"/>
    </location>
</feature>
<feature type="transmembrane region" description="Helical" evidence="6">
    <location>
        <begin position="186"/>
        <end position="209"/>
    </location>
</feature>
<evidence type="ECO:0000256" key="2">
    <source>
        <dbReference type="ARBA" id="ARBA00022475"/>
    </source>
</evidence>
<name>A0ABM6M7J8_9SPHN</name>
<sequence length="297" mass="31926">MPLTDLLNPHHLQRAYAKSLKIVREVVGNVAVHGGVVAGNFAYLALLTIFPFFIVAAAMGGVFGRSEYGQQAVNAFLAAVPPSTASVIAAPMESAMSARTGPLLWLAVIVGLWTTGSLIETIRSLIRRAYGATSDKPFWRYRLGSMALIIIAVIATMLALSMQVVLVGAAEVIAASFRFPEDALSLVAFSQLFTFLVLLGMLYLVFGMLTPTVYRRAGHPIWPGPLFISIWWMVSLSVLPFFLSNFADYDLTYGSLAGVMVSLIFFFLIGLAMVIGAELNAAIARARGGVSQATAIE</sequence>
<dbReference type="EMBL" id="CP020083">
    <property type="protein sequence ID" value="ASR51935.1"/>
    <property type="molecule type" value="Genomic_DNA"/>
</dbReference>
<gene>
    <name evidence="7" type="ORF">B5J99_11085</name>
</gene>
<dbReference type="InterPro" id="IPR017039">
    <property type="entry name" value="Virul_fac_BrkB"/>
</dbReference>
<feature type="transmembrane region" description="Helical" evidence="6">
    <location>
        <begin position="75"/>
        <end position="92"/>
    </location>
</feature>
<keyword evidence="8" id="KW-1185">Reference proteome</keyword>
<keyword evidence="3 6" id="KW-0812">Transmembrane</keyword>
<keyword evidence="2" id="KW-1003">Cell membrane</keyword>
<comment type="subcellular location">
    <subcellularLocation>
        <location evidence="1">Cell membrane</location>
        <topology evidence="1">Multi-pass membrane protein</topology>
    </subcellularLocation>
</comment>
<evidence type="ECO:0000256" key="3">
    <source>
        <dbReference type="ARBA" id="ARBA00022692"/>
    </source>
</evidence>
<proteinExistence type="predicted"/>
<dbReference type="Proteomes" id="UP000258016">
    <property type="component" value="Chromosome"/>
</dbReference>
<dbReference type="Pfam" id="PF03631">
    <property type="entry name" value="Virul_fac_BrkB"/>
    <property type="match status" value="1"/>
</dbReference>
<organism evidence="7 8">
    <name type="scientific">Blastomonas fulva</name>
    <dbReference type="NCBI Taxonomy" id="1550728"/>
    <lineage>
        <taxon>Bacteria</taxon>
        <taxon>Pseudomonadati</taxon>
        <taxon>Pseudomonadota</taxon>
        <taxon>Alphaproteobacteria</taxon>
        <taxon>Sphingomonadales</taxon>
        <taxon>Sphingomonadaceae</taxon>
        <taxon>Blastomonas</taxon>
    </lineage>
</organism>
<evidence type="ECO:0000256" key="1">
    <source>
        <dbReference type="ARBA" id="ARBA00004651"/>
    </source>
</evidence>
<dbReference type="PIRSF" id="PIRSF035875">
    <property type="entry name" value="RNase_BN"/>
    <property type="match status" value="1"/>
</dbReference>
<feature type="transmembrane region" description="Helical" evidence="6">
    <location>
        <begin position="41"/>
        <end position="63"/>
    </location>
</feature>
<dbReference type="PANTHER" id="PTHR30213:SF0">
    <property type="entry name" value="UPF0761 MEMBRANE PROTEIN YIHY"/>
    <property type="match status" value="1"/>
</dbReference>